<feature type="region of interest" description="Disordered" evidence="1">
    <location>
        <begin position="730"/>
        <end position="761"/>
    </location>
</feature>
<dbReference type="VEuPathDB" id="FungiDB:TRICI_002610"/>
<feature type="region of interest" description="Disordered" evidence="1">
    <location>
        <begin position="666"/>
        <end position="711"/>
    </location>
</feature>
<reference evidence="2" key="1">
    <citation type="journal article" date="2019" name="G3 (Bethesda)">
        <title>Genome Assemblies of Two Rare Opportunistic Yeast Pathogens: Diutina rugosa (syn. Candida rugosa) and Trichomonascus ciferrii (syn. Candida ciferrii).</title>
        <authorList>
            <person name="Mixao V."/>
            <person name="Saus E."/>
            <person name="Hansen A.P."/>
            <person name="Lass-Florl C."/>
            <person name="Gabaldon T."/>
        </authorList>
    </citation>
    <scope>NUCLEOTIDE SEQUENCE</scope>
    <source>
        <strain evidence="2">CBS 4856</strain>
    </source>
</reference>
<accession>A0A642VBB7</accession>
<feature type="compositionally biased region" description="Basic and acidic residues" evidence="1">
    <location>
        <begin position="835"/>
        <end position="851"/>
    </location>
</feature>
<gene>
    <name evidence="2" type="ORF">TRICI_002610</name>
</gene>
<keyword evidence="3" id="KW-1185">Reference proteome</keyword>
<evidence type="ECO:0000313" key="3">
    <source>
        <dbReference type="Proteomes" id="UP000761534"/>
    </source>
</evidence>
<protein>
    <submittedName>
        <fullName evidence="2">Uncharacterized protein</fullName>
    </submittedName>
</protein>
<name>A0A642VBB7_9ASCO</name>
<evidence type="ECO:0000313" key="2">
    <source>
        <dbReference type="EMBL" id="KAA8915253.1"/>
    </source>
</evidence>
<comment type="caution">
    <text evidence="2">The sequence shown here is derived from an EMBL/GenBank/DDBJ whole genome shotgun (WGS) entry which is preliminary data.</text>
</comment>
<feature type="region of interest" description="Disordered" evidence="1">
    <location>
        <begin position="830"/>
        <end position="876"/>
    </location>
</feature>
<sequence length="876" mass="101870">MLKPHPSHLKPQNAYCWEESRYENRHVHSYCRTGMERERLLLNLEPVRSYILETLQVFELGAEHDSRGVYFDFCLSHLRPYTNAGYRESVGEKHKSPLKHFTVEKKKQKGNRGISDSYIYLSNSDKLLALAGVHVLTDHQKKSVVDKNIIGLRLGLPAKTVAPMLNYCIDCQLMEFGEQLSSTGIKYGMYQIQDRKYPGVKLNQQKVFRALREDSLNEALDEQTRMEFKSLYMGALLVESTRRQRPSSNIMYVGYLHYTEGRDMLFCVDNDSGLLRALVELPSVKEPSDSRPYYRIGHQILDVLFGCLMNVACEPYKRVVNVNIHDMKVFDGWECEIFHMDGEWRRRKPPNEGYRQKLPDMLVAVLYRLLYTLKNEHEARKGEFWRSIRNNKPWEDTVILRYRDTQWSTFSKFPIRRRQFRREPVLMTPLNWAFVKVPELLKKHVGDVSLRCEENAFKSHIDRTTLAEVPEQRYRDSEHFFNYEYMEEPIDGQTFLKFPNFERLSITEESLKVLLYIYVFKKIKPIEVQKFSDMELDKKEEIFDGYWESFEHGSRDFITKLTSERPKFAYHKAPEDTVKGMHAHNDFLESQNNLGGWGKMLPYVRPPAPILKCTTTQAIGLEDSDSESAGLDDVEYNEEQMQQEAMNQNGEDVDDVMVDETLLEHEERDEPIARSPEDMTERSEHKPRTPEKIIERDEPPVPRSPEEMMERDEPILRSPEGTIGSTDGLAIRTPDGHDRQPVPRGPITLNRDRYAPDNPVGTTECEATLNISLCKEVEEIDNDPGPYTDLKGDHGTITECNNTGNRNERTLSESPLLSEDDTFFVSLETANSMSRPDDLKRPADEPVAEKTVKRRRNLAPRRSDVIRKLKGKLKAK</sequence>
<evidence type="ECO:0000256" key="1">
    <source>
        <dbReference type="SAM" id="MobiDB-lite"/>
    </source>
</evidence>
<organism evidence="2 3">
    <name type="scientific">Trichomonascus ciferrii</name>
    <dbReference type="NCBI Taxonomy" id="44093"/>
    <lineage>
        <taxon>Eukaryota</taxon>
        <taxon>Fungi</taxon>
        <taxon>Dikarya</taxon>
        <taxon>Ascomycota</taxon>
        <taxon>Saccharomycotina</taxon>
        <taxon>Dipodascomycetes</taxon>
        <taxon>Dipodascales</taxon>
        <taxon>Trichomonascaceae</taxon>
        <taxon>Trichomonascus</taxon>
        <taxon>Trichomonascus ciferrii complex</taxon>
    </lineage>
</organism>
<proteinExistence type="predicted"/>
<dbReference type="AlphaFoldDB" id="A0A642VBB7"/>
<feature type="region of interest" description="Disordered" evidence="1">
    <location>
        <begin position="781"/>
        <end position="817"/>
    </location>
</feature>
<dbReference type="EMBL" id="SWFS01000179">
    <property type="protein sequence ID" value="KAA8915253.1"/>
    <property type="molecule type" value="Genomic_DNA"/>
</dbReference>
<dbReference type="Proteomes" id="UP000761534">
    <property type="component" value="Unassembled WGS sequence"/>
</dbReference>